<name>A0ACC0VBM1_9HYPO</name>
<organism evidence="1 2">
    <name type="scientific">Trichothecium roseum</name>
    <dbReference type="NCBI Taxonomy" id="47278"/>
    <lineage>
        <taxon>Eukaryota</taxon>
        <taxon>Fungi</taxon>
        <taxon>Dikarya</taxon>
        <taxon>Ascomycota</taxon>
        <taxon>Pezizomycotina</taxon>
        <taxon>Sordariomycetes</taxon>
        <taxon>Hypocreomycetidae</taxon>
        <taxon>Hypocreales</taxon>
        <taxon>Hypocreales incertae sedis</taxon>
        <taxon>Trichothecium</taxon>
    </lineage>
</organism>
<proteinExistence type="predicted"/>
<evidence type="ECO:0000313" key="2">
    <source>
        <dbReference type="Proteomes" id="UP001163324"/>
    </source>
</evidence>
<keyword evidence="2" id="KW-1185">Reference proteome</keyword>
<evidence type="ECO:0000313" key="1">
    <source>
        <dbReference type="EMBL" id="KAI9903225.1"/>
    </source>
</evidence>
<dbReference type="EMBL" id="CM047941">
    <property type="protein sequence ID" value="KAI9903225.1"/>
    <property type="molecule type" value="Genomic_DNA"/>
</dbReference>
<comment type="caution">
    <text evidence="1">The sequence shown here is derived from an EMBL/GenBank/DDBJ whole genome shotgun (WGS) entry which is preliminary data.</text>
</comment>
<protein>
    <submittedName>
        <fullName evidence="1">Uncharacterized protein</fullName>
    </submittedName>
</protein>
<gene>
    <name evidence="1" type="ORF">N3K66_002577</name>
</gene>
<sequence length="2002" mass="218948">MPGPSSPVDNRTLKLPSRHRPTDPQSPNNNLSPTTERPTKLKPRHGRVKSLDAATTGLAHDEMPNSFFNIISQPQSPRAPDSSTKRPHMAAGMAQDGRQGLGNKSKGTWAAEAEENALKQTASQKQLNEYRERLARDLERREMSARGMLHLDAKYRVSPIQEENNLPYPQPLATTATTTSTESGNTIRGAFTPAPIASTPSYPFPRMAAGAHGLPNFPRPPAASRPTQTPYLEQRTAQDRVLSGNSTPVSTFAFNPAGHSPRPDDADFPSPNLYELSLMLSAEPGLDAWWNTVVQIMKDVYMAERVTLSIPADTTDIENVPWGQKATYNEHEEDQLSVGYMARSNNTGSSDLETAGSLPTNEDSLRPDSSTRPGLLSRHSFSSYEDSNPGTNRRPVNLTRSRSYFPQTPLHLPAGEKLKQSALHQHDLLEEQQSAPQWTVPSTAGGAGQGRVMPVLQALDFEADPLIDHAGVTRVLERGKAVALTRSYPYVEKAPAPEMVPIPQTPQPQPETPKRPAKSRPEPTSRLSSMLSASTGARGSSRSKPVAGEKGTSLLSTHLDDDSPRPPTPKYEEYEQAPPSPWSQSPAPSPAIRADAKDNPFFADAMVDEDSFNPGPSPADYSDSRAPEAIGMENSWTVLHIPLKHVLLSRQPQLFKLDNSVLEQRGLGKNKEDEPETRQQPIRQTSANSITKKGAPIAILSILTPIIPYPSSLRHSLEHLAPHMASSFSLCQHYSNLENELVGLRRRPVSNAGYGVVAADGRSVTSSALMTAGELSLQQSLPGSITSPSEYSGVSRSIAGSPTGTPGWEHGGLGSITEKRPAASPVALSHGGESYFNSKHRGASVRQEVLGPASRSTTGSQDGSPVERRHSRLSNSKLQQDILDTNDLVDQLRAGLDDSPSSLKHVPKEGQEITGAIPERPSTDEAIEASDTSKKDDSGRPLNKNLLHTRGADFASTFGSLPPNANLPSRPPVSRQVSYLSTIGPADMVSPTDKLTKLILDSLPVHVFVAAIPEEKTWDKNMVWVNSRFLSYRGQTPAELAADHWSSVHPEDRAAFLKAWKHSMHTQEQLSCTVRIRRFDGHYRWFHARAVGSKDKAGRIRQWLGSYMDIHDQHIAELKTARQQEIEASEAKHRLLANLIPQIIFTATEEDGITFANEQWLSYTGQTFEESLGLGFMDFVHPEDLDKCRIPLSRASTPMNPKPQDTQSSVSSASSVATSTSTSTLIAPHVPSPHAVLAPPGGLSRQNSSANVPLAQLPSAHLTELARSGAIKVDTDSNGRLSYTVEVRLRSKTGEHRWHLVRCVEIDTVDFGSGASSYFGSATDIDDLKKMEKKLKEAMESKGRFLSNMSHEIRTPLIGISGMVTFLQDTILNEEQRDYTNTIQMSANNLIMIINDILDLSKVDAGMMKLKYEWFHTRSLIEDVNELVSTMAIAKGLELSYLVEADVPAWVKGDRFRIRQVLLNVIGNAIKFTTEGEVFSRCKMIQDANCAEDEIMLQYVITDTGKGFTQKEAELIFKPFSQIDGSSTRQHGGSGLGLVISKQLVELHGGKMAGTAVPGQGSTFTFSARFGLPTAEDHPDIPGSPASAMLAPPPRSDAHDPVPSNLRPLPPPKPIRGHDSPNIDPGLSSPVVTSNGSSSQSTRSARSHVTDGTSVTSVNTGLARFSEAAKASGHDLSQMKLEMPSGRSSPGRTATPGGHHSPDNFRLPLYSILIICPQRNSREATVQHIEMTLPKDVPHEITALGTAEEAQKLIGGDDPIKFTHIVINLGSAEAVVDMIDKITTSQKIDNITILCLSDSVQRQAIAKLAANTPHEELLSQNRITFIYKPVKPSRFAVIFDPDKVRDLSIDRNRSTAQQMVESQKASYLEIERRIGNKGYRVLVVEDNIVNQKVLVKYLKKIGVEVDTVDDGVDCIETVLTHAHDFYALIICDLHMPRKDGYQACREIRQWEQTSNLPKMPIIALSANVMSDVQEKCIAAGFSDYVTKPVDFIDLSRAMSKFF</sequence>
<dbReference type="Proteomes" id="UP001163324">
    <property type="component" value="Chromosome 2"/>
</dbReference>
<accession>A0ACC0VBM1</accession>
<reference evidence="1" key="1">
    <citation type="submission" date="2022-10" db="EMBL/GenBank/DDBJ databases">
        <title>Complete Genome of Trichothecium roseum strain YXFP-22015, a Plant Pathogen Isolated from Citrus.</title>
        <authorList>
            <person name="Wang Y."/>
            <person name="Zhu L."/>
        </authorList>
    </citation>
    <scope>NUCLEOTIDE SEQUENCE</scope>
    <source>
        <strain evidence="1">YXFP-22015</strain>
    </source>
</reference>